<protein>
    <recommendedName>
        <fullName evidence="3">NTF2 fold immunity protein domain-containing protein</fullName>
    </recommendedName>
</protein>
<evidence type="ECO:0000313" key="2">
    <source>
        <dbReference type="Proteomes" id="UP001500459"/>
    </source>
</evidence>
<reference evidence="2" key="1">
    <citation type="journal article" date="2019" name="Int. J. Syst. Evol. Microbiol.">
        <title>The Global Catalogue of Microorganisms (GCM) 10K type strain sequencing project: providing services to taxonomists for standard genome sequencing and annotation.</title>
        <authorList>
            <consortium name="The Broad Institute Genomics Platform"/>
            <consortium name="The Broad Institute Genome Sequencing Center for Infectious Disease"/>
            <person name="Wu L."/>
            <person name="Ma J."/>
        </authorList>
    </citation>
    <scope>NUCLEOTIDE SEQUENCE [LARGE SCALE GENOMIC DNA]</scope>
    <source>
        <strain evidence="2">JCM 17106</strain>
    </source>
</reference>
<dbReference type="Proteomes" id="UP001500459">
    <property type="component" value="Unassembled WGS sequence"/>
</dbReference>
<evidence type="ECO:0000313" key="1">
    <source>
        <dbReference type="EMBL" id="GAA3521606.1"/>
    </source>
</evidence>
<evidence type="ECO:0008006" key="3">
    <source>
        <dbReference type="Google" id="ProtNLM"/>
    </source>
</evidence>
<name>A0ABP6UT47_9FLAO</name>
<gene>
    <name evidence="1" type="ORF">GCM10022393_40030</name>
</gene>
<keyword evidence="2" id="KW-1185">Reference proteome</keyword>
<accession>A0ABP6UT47</accession>
<proteinExistence type="predicted"/>
<dbReference type="RefSeq" id="WP_344930518.1">
    <property type="nucleotide sequence ID" value="NZ_BAABCW010000026.1"/>
</dbReference>
<organism evidence="1 2">
    <name type="scientific">Aquimarina addita</name>
    <dbReference type="NCBI Taxonomy" id="870485"/>
    <lineage>
        <taxon>Bacteria</taxon>
        <taxon>Pseudomonadati</taxon>
        <taxon>Bacteroidota</taxon>
        <taxon>Flavobacteriia</taxon>
        <taxon>Flavobacteriales</taxon>
        <taxon>Flavobacteriaceae</taxon>
        <taxon>Aquimarina</taxon>
    </lineage>
</organism>
<sequence length="136" mass="16396">MEQEENQIVAMCQEFAHKADKLETIAFHNFDYKEKRFVTDFNTLFDQYAFGKQNRTVSGLNFRQPPRYSHVKKAVSIESIKVNKSKYEIYFWAERSFNYIKFIVQKKSEVWKLIKFQTCLTSNSNERDCSWRTHKL</sequence>
<comment type="caution">
    <text evidence="1">The sequence shown here is derived from an EMBL/GenBank/DDBJ whole genome shotgun (WGS) entry which is preliminary data.</text>
</comment>
<dbReference type="EMBL" id="BAABCW010000026">
    <property type="protein sequence ID" value="GAA3521606.1"/>
    <property type="molecule type" value="Genomic_DNA"/>
</dbReference>